<dbReference type="PROSITE" id="PS50949">
    <property type="entry name" value="HTH_GNTR"/>
    <property type="match status" value="1"/>
</dbReference>
<dbReference type="SUPFAM" id="SSF48008">
    <property type="entry name" value="GntR ligand-binding domain-like"/>
    <property type="match status" value="1"/>
</dbReference>
<dbReference type="InterPro" id="IPR008920">
    <property type="entry name" value="TF_FadR/GntR_C"/>
</dbReference>
<name>A0A212JCY6_9DELT</name>
<evidence type="ECO:0000259" key="4">
    <source>
        <dbReference type="PROSITE" id="PS50949"/>
    </source>
</evidence>
<protein>
    <submittedName>
        <fullName evidence="5">Putative Pyruvate dehydrogenase complex repressor</fullName>
    </submittedName>
</protein>
<evidence type="ECO:0000256" key="2">
    <source>
        <dbReference type="ARBA" id="ARBA00023125"/>
    </source>
</evidence>
<feature type="domain" description="HTH gntR-type" evidence="4">
    <location>
        <begin position="8"/>
        <end position="78"/>
    </location>
</feature>
<sequence length="260" mass="28984">MYEPVVRPKTSKVIEDYIRASIIEHKLRPGDRLASEKELADSFGVSRQTLREALSALESLGLVELRKGSGGGAYVGEVPFIRPQKSLIDFLHTQNISLTHDHIGEARLMIEPYAARMAACFMTAEQKGELSRLHAEATGKLGSASRAELRPLEMAFHQRIAECITNPLIRFFSGVLVNLVDETNIKNADTTQDFSKPVNRSHARTLDAIVKGDPDAAEKAMYDDIVLTREIWDKLYREKNADGGKTPAQWAVSGNHVWEK</sequence>
<evidence type="ECO:0000313" key="5">
    <source>
        <dbReference type="EMBL" id="SBV97323.1"/>
    </source>
</evidence>
<keyword evidence="5" id="KW-0670">Pyruvate</keyword>
<accession>A0A212JCY6</accession>
<dbReference type="GO" id="GO:0003700">
    <property type="term" value="F:DNA-binding transcription factor activity"/>
    <property type="evidence" value="ECO:0007669"/>
    <property type="project" value="InterPro"/>
</dbReference>
<dbReference type="SMART" id="SM00345">
    <property type="entry name" value="HTH_GNTR"/>
    <property type="match status" value="1"/>
</dbReference>
<dbReference type="InterPro" id="IPR000524">
    <property type="entry name" value="Tscrpt_reg_HTH_GntR"/>
</dbReference>
<dbReference type="Pfam" id="PF00392">
    <property type="entry name" value="GntR"/>
    <property type="match status" value="1"/>
</dbReference>
<proteinExistence type="predicted"/>
<dbReference type="PRINTS" id="PR00035">
    <property type="entry name" value="HTHGNTR"/>
</dbReference>
<dbReference type="AlphaFoldDB" id="A0A212JCY6"/>
<dbReference type="InterPro" id="IPR036390">
    <property type="entry name" value="WH_DNA-bd_sf"/>
</dbReference>
<dbReference type="PANTHER" id="PTHR43537:SF24">
    <property type="entry name" value="GLUCONATE OPERON TRANSCRIPTIONAL REPRESSOR"/>
    <property type="match status" value="1"/>
</dbReference>
<dbReference type="Pfam" id="PF07729">
    <property type="entry name" value="FCD"/>
    <property type="match status" value="1"/>
</dbReference>
<dbReference type="Gene3D" id="1.20.120.530">
    <property type="entry name" value="GntR ligand-binding domain-like"/>
    <property type="match status" value="1"/>
</dbReference>
<keyword evidence="1" id="KW-0805">Transcription regulation</keyword>
<keyword evidence="3" id="KW-0804">Transcription</keyword>
<dbReference type="SMART" id="SM00895">
    <property type="entry name" value="FCD"/>
    <property type="match status" value="1"/>
</dbReference>
<dbReference type="InterPro" id="IPR011711">
    <property type="entry name" value="GntR_C"/>
</dbReference>
<dbReference type="PANTHER" id="PTHR43537">
    <property type="entry name" value="TRANSCRIPTIONAL REGULATOR, GNTR FAMILY"/>
    <property type="match status" value="1"/>
</dbReference>
<evidence type="ECO:0000256" key="1">
    <source>
        <dbReference type="ARBA" id="ARBA00023015"/>
    </source>
</evidence>
<dbReference type="GO" id="GO:0003677">
    <property type="term" value="F:DNA binding"/>
    <property type="evidence" value="ECO:0007669"/>
    <property type="project" value="UniProtKB-KW"/>
</dbReference>
<dbReference type="EMBL" id="FLUQ01000001">
    <property type="protein sequence ID" value="SBV97323.1"/>
    <property type="molecule type" value="Genomic_DNA"/>
</dbReference>
<dbReference type="InterPro" id="IPR036388">
    <property type="entry name" value="WH-like_DNA-bd_sf"/>
</dbReference>
<dbReference type="CDD" id="cd07377">
    <property type="entry name" value="WHTH_GntR"/>
    <property type="match status" value="1"/>
</dbReference>
<reference evidence="5" key="1">
    <citation type="submission" date="2016-04" db="EMBL/GenBank/DDBJ databases">
        <authorList>
            <person name="Evans L.H."/>
            <person name="Alamgir A."/>
            <person name="Owens N."/>
            <person name="Weber N.D."/>
            <person name="Virtaneva K."/>
            <person name="Barbian K."/>
            <person name="Babar A."/>
            <person name="Rosenke K."/>
        </authorList>
    </citation>
    <scope>NUCLEOTIDE SEQUENCE</scope>
    <source>
        <strain evidence="5">86</strain>
    </source>
</reference>
<keyword evidence="2" id="KW-0238">DNA-binding</keyword>
<gene>
    <name evidence="5" type="ORF">KL86DPRO_11197</name>
</gene>
<dbReference type="Gene3D" id="1.10.10.10">
    <property type="entry name" value="Winged helix-like DNA-binding domain superfamily/Winged helix DNA-binding domain"/>
    <property type="match status" value="1"/>
</dbReference>
<organism evidence="5">
    <name type="scientific">uncultured delta proteobacterium</name>
    <dbReference type="NCBI Taxonomy" id="34034"/>
    <lineage>
        <taxon>Bacteria</taxon>
        <taxon>Deltaproteobacteria</taxon>
        <taxon>environmental samples</taxon>
    </lineage>
</organism>
<evidence type="ECO:0000256" key="3">
    <source>
        <dbReference type="ARBA" id="ARBA00023163"/>
    </source>
</evidence>
<dbReference type="SUPFAM" id="SSF46785">
    <property type="entry name" value="Winged helix' DNA-binding domain"/>
    <property type="match status" value="1"/>
</dbReference>